<dbReference type="Proteomes" id="UP000077154">
    <property type="component" value="Unassembled WGS sequence"/>
</dbReference>
<dbReference type="RefSeq" id="XP_024328761.1">
    <property type="nucleotide sequence ID" value="XM_024472993.1"/>
</dbReference>
<feature type="domain" description="Retrovirus-related Pol polyprotein from transposon TNT 1-94-like beta-barrel" evidence="2">
    <location>
        <begin position="174"/>
        <end position="256"/>
    </location>
</feature>
<feature type="region of interest" description="Disordered" evidence="1">
    <location>
        <begin position="56"/>
        <end position="78"/>
    </location>
</feature>
<accession>A0A2P6FGG9</accession>
<dbReference type="OrthoDB" id="3600205at2759"/>
<protein>
    <recommendedName>
        <fullName evidence="2">Retrovirus-related Pol polyprotein from transposon TNT 1-94-like beta-barrel domain-containing protein</fullName>
    </recommendedName>
</protein>
<organism evidence="3">
    <name type="scientific">Pseudogymnoascus destructans</name>
    <dbReference type="NCBI Taxonomy" id="655981"/>
    <lineage>
        <taxon>Eukaryota</taxon>
        <taxon>Fungi</taxon>
        <taxon>Dikarya</taxon>
        <taxon>Ascomycota</taxon>
        <taxon>Pezizomycotina</taxon>
        <taxon>Leotiomycetes</taxon>
        <taxon>Thelebolales</taxon>
        <taxon>Thelebolaceae</taxon>
        <taxon>Pseudogymnoascus</taxon>
    </lineage>
</organism>
<feature type="compositionally biased region" description="Polar residues" evidence="1">
    <location>
        <begin position="62"/>
        <end position="76"/>
    </location>
</feature>
<dbReference type="Pfam" id="PF22936">
    <property type="entry name" value="Pol_BBD"/>
    <property type="match status" value="1"/>
</dbReference>
<dbReference type="InterPro" id="IPR054722">
    <property type="entry name" value="PolX-like_BBD"/>
</dbReference>
<dbReference type="EMBL" id="KV441386">
    <property type="protein sequence ID" value="PQM43453.1"/>
    <property type="molecule type" value="Genomic_DNA"/>
</dbReference>
<gene>
    <name evidence="3" type="ORF">VC83_09580</name>
</gene>
<sequence>MSLIDESTTYSLTQVITEYRAYRRQTQFRQKPRGEHGVFATMDNSGESSDGVFAATDENDNKPATLQGRTNRNTSARRCPCGSKHKWRDCYYIVESKRHSGWKPKKETEIKVRNYIAERPSFQSIISNYLSQNGSGDNSLQDSTTNPTAFTAVFPAFQVSQKPSSTYELAQSTILDSGATVHVCNDYAKFHNFKKCDSETYLLAGDQRVIIEGFGSVNIDVQNSNGQPITIALEETALVSTFHTSVASLRRFIKKGVHWNTKTECLTYRGKIFCKTPMIHNQKA</sequence>
<name>A0A2P6FGG9_9PEZI</name>
<evidence type="ECO:0000259" key="2">
    <source>
        <dbReference type="Pfam" id="PF22936"/>
    </source>
</evidence>
<evidence type="ECO:0000313" key="3">
    <source>
        <dbReference type="EMBL" id="PQM43453.1"/>
    </source>
</evidence>
<reference evidence="3" key="1">
    <citation type="submission" date="2016-03" db="EMBL/GenBank/DDBJ databases">
        <title>Updated assembly of Pseudogymnoascus destructans, the fungus causing white-nose syndrome of bats.</title>
        <authorList>
            <person name="Palmer J.M."/>
            <person name="Drees K.P."/>
            <person name="Foster J.T."/>
            <person name="Lindner D.L."/>
        </authorList>
    </citation>
    <scope>NUCLEOTIDE SEQUENCE [LARGE SCALE GENOMIC DNA]</scope>
    <source>
        <strain evidence="3">20631-21</strain>
    </source>
</reference>
<proteinExistence type="predicted"/>
<dbReference type="AlphaFoldDB" id="A0A2P6FGG9"/>
<evidence type="ECO:0000256" key="1">
    <source>
        <dbReference type="SAM" id="MobiDB-lite"/>
    </source>
</evidence>
<dbReference type="GeneID" id="36292610"/>